<sequence length="348" mass="36712">MTSSDDGGLGRNPGARARLMTWASGRRPTTLAARQSVVCASPHVVDAIHDRPAVHPDALVFAPIGSDANVRYSGALSEAGVELTIGDDFLLQTQGYAISEYVSVIGPTLIRLSDEEDLRALAEDGRAAYETGMFPEFLTNPIIQLADVPALGLRGPGSGPHDRLWVDEDGTVSVSPAGLPLGDLDTDVDSLHETWEAEGTAHGDPDAIGRSVPRDVVQTVGDGHPFLPRFVAALDGQRNLRARGVALPRVSGFGGFLRPELAQIPTEDPSPDAPFVMWSEDRHFLVSGDGSRVFEVSRTAAQAFETVIVHGDDHGAADDSLGVDAASTARRVLDESGLSAAAPRAVMS</sequence>
<dbReference type="EMBL" id="JAROCE010000003">
    <property type="protein sequence ID" value="MFM2721013.1"/>
    <property type="molecule type" value="Genomic_DNA"/>
</dbReference>
<keyword evidence="2" id="KW-1185">Reference proteome</keyword>
<dbReference type="Proteomes" id="UP001630303">
    <property type="component" value="Unassembled WGS sequence"/>
</dbReference>
<evidence type="ECO:0000313" key="1">
    <source>
        <dbReference type="EMBL" id="MFM2721013.1"/>
    </source>
</evidence>
<accession>A0ABW9GLU8</accession>
<protein>
    <submittedName>
        <fullName evidence="1">Uncharacterized protein</fullName>
    </submittedName>
</protein>
<name>A0ABW9GLU8_9MICO</name>
<dbReference type="NCBIfam" id="NF041823">
    <property type="entry name" value="daptide_RRE"/>
    <property type="match status" value="1"/>
</dbReference>
<dbReference type="RefSeq" id="WP_375094770.1">
    <property type="nucleotide sequence ID" value="NZ_JAROCE010000003.1"/>
</dbReference>
<reference evidence="1 2" key="1">
    <citation type="submission" date="2023-03" db="EMBL/GenBank/DDBJ databases">
        <title>MT1 and MT2 Draft Genomes of Novel Species.</title>
        <authorList>
            <person name="Venkateswaran K."/>
        </authorList>
    </citation>
    <scope>NUCLEOTIDE SEQUENCE [LARGE SCALE GENOMIC DNA]</scope>
    <source>
        <strain evidence="1 2">IF8SW-P5</strain>
    </source>
</reference>
<evidence type="ECO:0000313" key="2">
    <source>
        <dbReference type="Proteomes" id="UP001630303"/>
    </source>
</evidence>
<gene>
    <name evidence="1" type="ORF">P5G46_10915</name>
</gene>
<proteinExistence type="predicted"/>
<comment type="caution">
    <text evidence="1">The sequence shown here is derived from an EMBL/GenBank/DDBJ whole genome shotgun (WGS) entry which is preliminary data.</text>
</comment>
<organism evidence="1 2">
    <name type="scientific">Microbacterium mcarthurae</name>
    <dbReference type="NCBI Taxonomy" id="3035918"/>
    <lineage>
        <taxon>Bacteria</taxon>
        <taxon>Bacillati</taxon>
        <taxon>Actinomycetota</taxon>
        <taxon>Actinomycetes</taxon>
        <taxon>Micrococcales</taxon>
        <taxon>Microbacteriaceae</taxon>
        <taxon>Microbacterium</taxon>
    </lineage>
</organism>
<dbReference type="InterPro" id="IPR049693">
    <property type="entry name" value="Daptide_RRE"/>
</dbReference>